<evidence type="ECO:0000256" key="6">
    <source>
        <dbReference type="ARBA" id="ARBA00023316"/>
    </source>
</evidence>
<evidence type="ECO:0000256" key="1">
    <source>
        <dbReference type="ARBA" id="ARBA00009943"/>
    </source>
</evidence>
<evidence type="ECO:0000313" key="7">
    <source>
        <dbReference type="EMBL" id="VEP12103.1"/>
    </source>
</evidence>
<comment type="similarity">
    <text evidence="1">Belongs to the FemABX family.</text>
</comment>
<evidence type="ECO:0000256" key="3">
    <source>
        <dbReference type="ARBA" id="ARBA00022960"/>
    </source>
</evidence>
<dbReference type="InterPro" id="IPR003447">
    <property type="entry name" value="FEMABX"/>
</dbReference>
<dbReference type="InterPro" id="IPR050644">
    <property type="entry name" value="PG_Glycine_Bridge_Synth"/>
</dbReference>
<dbReference type="Gene3D" id="3.40.630.30">
    <property type="match status" value="2"/>
</dbReference>
<dbReference type="GO" id="GO:0008360">
    <property type="term" value="P:regulation of cell shape"/>
    <property type="evidence" value="ECO:0007669"/>
    <property type="project" value="UniProtKB-KW"/>
</dbReference>
<keyword evidence="5" id="KW-0012">Acyltransferase</keyword>
<evidence type="ECO:0000256" key="5">
    <source>
        <dbReference type="ARBA" id="ARBA00023315"/>
    </source>
</evidence>
<dbReference type="Proteomes" id="UP000320055">
    <property type="component" value="Unassembled WGS sequence"/>
</dbReference>
<dbReference type="PANTHER" id="PTHR36174">
    <property type="entry name" value="LIPID II:GLYCINE GLYCYLTRANSFERASE"/>
    <property type="match status" value="1"/>
</dbReference>
<evidence type="ECO:0008006" key="9">
    <source>
        <dbReference type="Google" id="ProtNLM"/>
    </source>
</evidence>
<dbReference type="PANTHER" id="PTHR36174:SF1">
    <property type="entry name" value="LIPID II:GLYCINE GLYCYLTRANSFERASE"/>
    <property type="match status" value="1"/>
</dbReference>
<keyword evidence="2" id="KW-0808">Transferase</keyword>
<dbReference type="PROSITE" id="PS51191">
    <property type="entry name" value="FEMABX"/>
    <property type="match status" value="1"/>
</dbReference>
<dbReference type="InterPro" id="IPR016181">
    <property type="entry name" value="Acyl_CoA_acyltransferase"/>
</dbReference>
<dbReference type="Pfam" id="PF02388">
    <property type="entry name" value="FemAB"/>
    <property type="match status" value="2"/>
</dbReference>
<dbReference type="GO" id="GO:0016755">
    <property type="term" value="F:aminoacyltransferase activity"/>
    <property type="evidence" value="ECO:0007669"/>
    <property type="project" value="InterPro"/>
</dbReference>
<evidence type="ECO:0000313" key="8">
    <source>
        <dbReference type="Proteomes" id="UP000320055"/>
    </source>
</evidence>
<accession>A0A563VL93</accession>
<keyword evidence="4" id="KW-0573">Peptidoglycan synthesis</keyword>
<protein>
    <recommendedName>
        <fullName evidence="9">Methicillin resistance protein</fullName>
    </recommendedName>
</protein>
<dbReference type="AlphaFoldDB" id="A0A563VL93"/>
<keyword evidence="8" id="KW-1185">Reference proteome</keyword>
<gene>
    <name evidence="7" type="ORF">H1P_1340003</name>
</gene>
<reference evidence="7 8" key="1">
    <citation type="submission" date="2019-01" db="EMBL/GenBank/DDBJ databases">
        <authorList>
            <person name="Brito A."/>
        </authorList>
    </citation>
    <scope>NUCLEOTIDE SEQUENCE [LARGE SCALE GENOMIC DNA]</scope>
    <source>
        <strain evidence="7">1</strain>
    </source>
</reference>
<dbReference type="RefSeq" id="WP_144869966.1">
    <property type="nucleotide sequence ID" value="NZ_LR213886.1"/>
</dbReference>
<organism evidence="7 8">
    <name type="scientific">Hyella patelloides LEGE 07179</name>
    <dbReference type="NCBI Taxonomy" id="945734"/>
    <lineage>
        <taxon>Bacteria</taxon>
        <taxon>Bacillati</taxon>
        <taxon>Cyanobacteriota</taxon>
        <taxon>Cyanophyceae</taxon>
        <taxon>Pleurocapsales</taxon>
        <taxon>Hyellaceae</taxon>
        <taxon>Hyella</taxon>
    </lineage>
</organism>
<dbReference type="EMBL" id="CAACVJ010000040">
    <property type="protein sequence ID" value="VEP12103.1"/>
    <property type="molecule type" value="Genomic_DNA"/>
</dbReference>
<dbReference type="OrthoDB" id="9785911at2"/>
<name>A0A563VL93_9CYAN</name>
<keyword evidence="3" id="KW-0133">Cell shape</keyword>
<dbReference type="SUPFAM" id="SSF55729">
    <property type="entry name" value="Acyl-CoA N-acyltransferases (Nat)"/>
    <property type="match status" value="2"/>
</dbReference>
<evidence type="ECO:0000256" key="4">
    <source>
        <dbReference type="ARBA" id="ARBA00022984"/>
    </source>
</evidence>
<evidence type="ECO:0000256" key="2">
    <source>
        <dbReference type="ARBA" id="ARBA00022679"/>
    </source>
</evidence>
<keyword evidence="6" id="KW-0961">Cell wall biogenesis/degradation</keyword>
<proteinExistence type="inferred from homology"/>
<dbReference type="GO" id="GO:0071555">
    <property type="term" value="P:cell wall organization"/>
    <property type="evidence" value="ECO:0007669"/>
    <property type="project" value="UniProtKB-KW"/>
</dbReference>
<dbReference type="GO" id="GO:0009252">
    <property type="term" value="P:peptidoglycan biosynthetic process"/>
    <property type="evidence" value="ECO:0007669"/>
    <property type="project" value="UniProtKB-KW"/>
</dbReference>
<sequence>MNNSLEVRLLRNKEQSLWDKFTKDFDTGCFMQSGVWADFKELEGYQTFRYGLFDNNTLVGGCIFYYYPDRNRPNILFAPGAPIVLSEYLELGLQLLIKQAEKLAKQLNIIALRIEPLWQEKPKCLQEFSRSPADLLPCETLLINLQQTEAKLLVAMKPKGRYNLRLSQRYQVTTEFTKDSQAISLFYNLFWTTVQRHKFFGEPYSFFINLCQTLFQADVAEIGFAKWQGEILVSIIVVYWGKRATYLYGGSQDKYRHVMPAYTLHWDAMLRAKKRGCEFYDFYGFTTDNNHNYANFSQFKSQFGGEKSKTIGAQDYFFYDRFAETLVTLINKLYE</sequence>